<dbReference type="Proteomes" id="UP000004295">
    <property type="component" value="Unassembled WGS sequence"/>
</dbReference>
<protein>
    <submittedName>
        <fullName evidence="1">Uncharacterized protein</fullName>
    </submittedName>
</protein>
<accession>C3J7L4</accession>
<gene>
    <name evidence="1" type="ORF">POREN0001_1611</name>
</gene>
<evidence type="ECO:0000313" key="2">
    <source>
        <dbReference type="Proteomes" id="UP000004295"/>
    </source>
</evidence>
<dbReference type="RefSeq" id="WP_004331971.1">
    <property type="nucleotide sequence ID" value="NZ_ACNN01000002.1"/>
</dbReference>
<reference evidence="1 2" key="1">
    <citation type="submission" date="2009-04" db="EMBL/GenBank/DDBJ databases">
        <authorList>
            <person name="Sebastian Y."/>
            <person name="Madupu R."/>
            <person name="Durkin A.S."/>
            <person name="Torralba M."/>
            <person name="Methe B."/>
            <person name="Sutton G.G."/>
            <person name="Strausberg R.L."/>
            <person name="Nelson K.E."/>
        </authorList>
    </citation>
    <scope>NUCLEOTIDE SEQUENCE [LARGE SCALE GENOMIC DNA]</scope>
    <source>
        <strain evidence="2">ATCC 35406 / BCRC 14492 / JCM 8526 / NCTC 13058 / HG 370</strain>
    </source>
</reference>
<organism evidence="1 2">
    <name type="scientific">Porphyromonas endodontalis (strain ATCC 35406 / DSM 24491 / JCM 8526 / CCUG 16442 / BCRC 14492 / NCTC 13058 / HG 370)</name>
    <name type="common">Bacteroides endodontalis</name>
    <dbReference type="NCBI Taxonomy" id="553175"/>
    <lineage>
        <taxon>Bacteria</taxon>
        <taxon>Pseudomonadati</taxon>
        <taxon>Bacteroidota</taxon>
        <taxon>Bacteroidia</taxon>
        <taxon>Bacteroidales</taxon>
        <taxon>Porphyromonadaceae</taxon>
        <taxon>Porphyromonas</taxon>
    </lineage>
</organism>
<dbReference type="STRING" id="553175.POREN0001_1611"/>
<keyword evidence="2" id="KW-1185">Reference proteome</keyword>
<evidence type="ECO:0000313" key="1">
    <source>
        <dbReference type="EMBL" id="EEN83824.1"/>
    </source>
</evidence>
<sequence>MKTIGLESGGKADSIRTYRQSVCYPEANSKLLFDVTIEPLPIEHLQEYRLLYTCDHFFINGYAPESFIDKLNVSISQAFYPIDLSIDRKDGAIRINNSQAIIERWEAKKEEVLRENTGEYLLPYINRMDSVLRDASAMHSAFEENIIFINLFAIPFSIDNQVLHQKTNQLRIPLGQYGERLLFNGKFMLGEEDDGESTLLSFDGRAIRYSITPSGSPQVDNYRTKVSYFISREMKTIDDIYADTYLLSEDGEEEKLFQSIRIHYLRS</sequence>
<name>C3J7L4_POREA</name>
<dbReference type="AlphaFoldDB" id="C3J7L4"/>
<dbReference type="EMBL" id="ACNN01000002">
    <property type="protein sequence ID" value="EEN83824.1"/>
    <property type="molecule type" value="Genomic_DNA"/>
</dbReference>
<comment type="caution">
    <text evidence="1">The sequence shown here is derived from an EMBL/GenBank/DDBJ whole genome shotgun (WGS) entry which is preliminary data.</text>
</comment>
<dbReference type="GeneID" id="93364874"/>
<proteinExistence type="predicted"/>